<reference evidence="3 4" key="1">
    <citation type="submission" date="2023-03" db="EMBL/GenBank/DDBJ databases">
        <title>Paludisphaera mucosa sp. nov. a novel planctomycete from northern fen.</title>
        <authorList>
            <person name="Ivanova A."/>
        </authorList>
    </citation>
    <scope>NUCLEOTIDE SEQUENCE [LARGE SCALE GENOMIC DNA]</scope>
    <source>
        <strain evidence="3 4">Pla2</strain>
    </source>
</reference>
<name>A0ABT6F705_9BACT</name>
<sequence length="185" mass="19987">MIARLVALDEGPDIDLDRAMVVVGRHPACDARLDSLRVSRHHCCMTHDNGEVLVRDLGSTNGIRINGQRVEMGRLRAGDELSIAHIRYRLDDGSGHDKTLADISSAQALRVPISPDLAHLHLNGTPSDPAPDENALAAAVRKILPSSVAHKCRIQVIVRMDDEAEEPPHATPVGMSSSHAERAGE</sequence>
<evidence type="ECO:0000256" key="1">
    <source>
        <dbReference type="SAM" id="MobiDB-lite"/>
    </source>
</evidence>
<organism evidence="3 4">
    <name type="scientific">Paludisphaera mucosa</name>
    <dbReference type="NCBI Taxonomy" id="3030827"/>
    <lineage>
        <taxon>Bacteria</taxon>
        <taxon>Pseudomonadati</taxon>
        <taxon>Planctomycetota</taxon>
        <taxon>Planctomycetia</taxon>
        <taxon>Isosphaerales</taxon>
        <taxon>Isosphaeraceae</taxon>
        <taxon>Paludisphaera</taxon>
    </lineage>
</organism>
<dbReference type="SMART" id="SM00240">
    <property type="entry name" value="FHA"/>
    <property type="match status" value="1"/>
</dbReference>
<dbReference type="RefSeq" id="WP_277859667.1">
    <property type="nucleotide sequence ID" value="NZ_JARRAG010000001.1"/>
</dbReference>
<dbReference type="CDD" id="cd00060">
    <property type="entry name" value="FHA"/>
    <property type="match status" value="1"/>
</dbReference>
<evidence type="ECO:0000259" key="2">
    <source>
        <dbReference type="PROSITE" id="PS50006"/>
    </source>
</evidence>
<gene>
    <name evidence="3" type="ORF">PZE19_06015</name>
</gene>
<dbReference type="Proteomes" id="UP001216907">
    <property type="component" value="Unassembled WGS sequence"/>
</dbReference>
<proteinExistence type="predicted"/>
<accession>A0ABT6F705</accession>
<evidence type="ECO:0000313" key="3">
    <source>
        <dbReference type="EMBL" id="MDG3003314.1"/>
    </source>
</evidence>
<dbReference type="PROSITE" id="PS50006">
    <property type="entry name" value="FHA_DOMAIN"/>
    <property type="match status" value="1"/>
</dbReference>
<feature type="region of interest" description="Disordered" evidence="1">
    <location>
        <begin position="163"/>
        <end position="185"/>
    </location>
</feature>
<dbReference type="Pfam" id="PF00498">
    <property type="entry name" value="FHA"/>
    <property type="match status" value="1"/>
</dbReference>
<feature type="domain" description="FHA" evidence="2">
    <location>
        <begin position="21"/>
        <end position="70"/>
    </location>
</feature>
<dbReference type="Gene3D" id="2.60.200.20">
    <property type="match status" value="1"/>
</dbReference>
<keyword evidence="4" id="KW-1185">Reference proteome</keyword>
<dbReference type="InterPro" id="IPR000253">
    <property type="entry name" value="FHA_dom"/>
</dbReference>
<comment type="caution">
    <text evidence="3">The sequence shown here is derived from an EMBL/GenBank/DDBJ whole genome shotgun (WGS) entry which is preliminary data.</text>
</comment>
<dbReference type="InterPro" id="IPR008984">
    <property type="entry name" value="SMAD_FHA_dom_sf"/>
</dbReference>
<dbReference type="EMBL" id="JARRAG010000001">
    <property type="protein sequence ID" value="MDG3003314.1"/>
    <property type="molecule type" value="Genomic_DNA"/>
</dbReference>
<evidence type="ECO:0000313" key="4">
    <source>
        <dbReference type="Proteomes" id="UP001216907"/>
    </source>
</evidence>
<dbReference type="SUPFAM" id="SSF49879">
    <property type="entry name" value="SMAD/FHA domain"/>
    <property type="match status" value="1"/>
</dbReference>
<protein>
    <submittedName>
        <fullName evidence="3">FHA domain-containing protein</fullName>
    </submittedName>
</protein>